<feature type="region of interest" description="Disordered" evidence="1">
    <location>
        <begin position="127"/>
        <end position="191"/>
    </location>
</feature>
<evidence type="ECO:0000256" key="2">
    <source>
        <dbReference type="SAM" id="Phobius"/>
    </source>
</evidence>
<dbReference type="PANTHER" id="PTHR28635">
    <property type="entry name" value="TRANSMEMBRANE INNER EAR EXPRESSED PROTEIN"/>
    <property type="match status" value="1"/>
</dbReference>
<evidence type="ECO:0000256" key="3">
    <source>
        <dbReference type="SAM" id="SignalP"/>
    </source>
</evidence>
<comment type="caution">
    <text evidence="4">The sequence shown here is derived from an EMBL/GenBank/DDBJ whole genome shotgun (WGS) entry which is preliminary data.</text>
</comment>
<gene>
    <name evidence="4" type="ORF">C0Q70_10269</name>
</gene>
<dbReference type="PANTHER" id="PTHR28635:SF1">
    <property type="entry name" value="TRANSMEMBRANE INNER EAR EXPRESSED PROTEIN"/>
    <property type="match status" value="1"/>
</dbReference>
<keyword evidence="5" id="KW-1185">Reference proteome</keyword>
<feature type="compositionally biased region" description="Basic and acidic residues" evidence="1">
    <location>
        <begin position="176"/>
        <end position="185"/>
    </location>
</feature>
<keyword evidence="2" id="KW-0472">Membrane</keyword>
<keyword evidence="2" id="KW-1133">Transmembrane helix</keyword>
<feature type="compositionally biased region" description="Basic and acidic residues" evidence="1">
    <location>
        <begin position="127"/>
        <end position="138"/>
    </location>
</feature>
<organism evidence="4 5">
    <name type="scientific">Pomacea canaliculata</name>
    <name type="common">Golden apple snail</name>
    <dbReference type="NCBI Taxonomy" id="400727"/>
    <lineage>
        <taxon>Eukaryota</taxon>
        <taxon>Metazoa</taxon>
        <taxon>Spiralia</taxon>
        <taxon>Lophotrochozoa</taxon>
        <taxon>Mollusca</taxon>
        <taxon>Gastropoda</taxon>
        <taxon>Caenogastropoda</taxon>
        <taxon>Architaenioglossa</taxon>
        <taxon>Ampullarioidea</taxon>
        <taxon>Ampullariidae</taxon>
        <taxon>Pomacea</taxon>
    </lineage>
</organism>
<name>A0A2T7PC42_POMCA</name>
<dbReference type="OrthoDB" id="6154284at2759"/>
<feature type="chain" id="PRO_5015481286" description="Transmembrane inner ear expressed protein" evidence="3">
    <location>
        <begin position="21"/>
        <end position="225"/>
    </location>
</feature>
<evidence type="ECO:0000313" key="5">
    <source>
        <dbReference type="Proteomes" id="UP000245119"/>
    </source>
</evidence>
<keyword evidence="2" id="KW-0812">Transmembrane</keyword>
<dbReference type="AlphaFoldDB" id="A0A2T7PC42"/>
<reference evidence="4 5" key="1">
    <citation type="submission" date="2018-04" db="EMBL/GenBank/DDBJ databases">
        <title>The genome of golden apple snail Pomacea canaliculata provides insight into stress tolerance and invasive adaptation.</title>
        <authorList>
            <person name="Liu C."/>
            <person name="Liu B."/>
            <person name="Ren Y."/>
            <person name="Zhang Y."/>
            <person name="Wang H."/>
            <person name="Li S."/>
            <person name="Jiang F."/>
            <person name="Yin L."/>
            <person name="Zhang G."/>
            <person name="Qian W."/>
            <person name="Fan W."/>
        </authorList>
    </citation>
    <scope>NUCLEOTIDE SEQUENCE [LARGE SCALE GENOMIC DNA]</scope>
    <source>
        <strain evidence="4">SZHN2017</strain>
        <tissue evidence="4">Muscle</tissue>
    </source>
</reference>
<dbReference type="Pfam" id="PF16038">
    <property type="entry name" value="TMIE"/>
    <property type="match status" value="1"/>
</dbReference>
<dbReference type="Proteomes" id="UP000245119">
    <property type="component" value="Linkage Group LG5"/>
</dbReference>
<keyword evidence="3" id="KW-0732">Signal</keyword>
<feature type="transmembrane region" description="Helical" evidence="2">
    <location>
        <begin position="70"/>
        <end position="92"/>
    </location>
</feature>
<dbReference type="InterPro" id="IPR032006">
    <property type="entry name" value="TMIE"/>
</dbReference>
<evidence type="ECO:0000256" key="1">
    <source>
        <dbReference type="SAM" id="MobiDB-lite"/>
    </source>
</evidence>
<evidence type="ECO:0008006" key="6">
    <source>
        <dbReference type="Google" id="ProtNLM"/>
    </source>
</evidence>
<protein>
    <recommendedName>
        <fullName evidence="6">Transmembrane inner ear expressed protein</fullName>
    </recommendedName>
</protein>
<accession>A0A2T7PC42</accession>
<dbReference type="STRING" id="400727.A0A2T7PC42"/>
<feature type="signal peptide" evidence="3">
    <location>
        <begin position="1"/>
        <end position="20"/>
    </location>
</feature>
<evidence type="ECO:0000313" key="4">
    <source>
        <dbReference type="EMBL" id="PVD30993.1"/>
    </source>
</evidence>
<sequence length="225" mass="25604">MKSFGETLLIILTSSPIVGCLQVGSEWMLRDECIKILFLVHNTTIKSPESSVAETEREGIEKEVLGPLRIWHIVFIVGSVILVVLTVVCCCMEIRIPRTRTEIEENYHKRRLNEKYLHQLERTPDVILRKKISPQHEKKGARRANPKPAPEGRSASKGISQHQHHQEVPPVASRAARPDHGRPMDKQAMIAKIARRQMYGVQNPLALSAVSLLQGRRQQQQQQHD</sequence>
<dbReference type="EMBL" id="PZQS01000005">
    <property type="protein sequence ID" value="PVD30993.1"/>
    <property type="molecule type" value="Genomic_DNA"/>
</dbReference>
<proteinExistence type="predicted"/>